<evidence type="ECO:0000256" key="2">
    <source>
        <dbReference type="ARBA" id="ARBA00022723"/>
    </source>
</evidence>
<dbReference type="InterPro" id="IPR002048">
    <property type="entry name" value="EF_hand_dom"/>
</dbReference>
<comment type="function">
    <text evidence="9">Probable molecular chaperone assisting protein biosynthesis and transport in the endoplasmic reticulum. Required for the proper biosynthesis and transport of pulmonary surfactant-associated protein A/SP-A, pulmonary surfactant-associated protein D/SP-D and the lipid transporter ABCA3. By regulating both the proper expression and the degradation through the endoplasmic reticulum-associated protein degradation pathway of these proteins plays a crucial role in pulmonary surfactant homeostasis. Has an anti-fibrotic activity by negatively regulating the secretion of type I and type III collagens. This calcium-binding protein also transiently associates with immature PCSK6 and regulates its secretion.</text>
</comment>
<evidence type="ECO:0000256" key="8">
    <source>
        <dbReference type="ARBA" id="ARBA00023186"/>
    </source>
</evidence>
<gene>
    <name evidence="16" type="primary">LOC100899002</name>
</gene>
<evidence type="ECO:0000256" key="5">
    <source>
        <dbReference type="ARBA" id="ARBA00022824"/>
    </source>
</evidence>
<dbReference type="GO" id="GO:0005509">
    <property type="term" value="F:calcium ion binding"/>
    <property type="evidence" value="ECO:0007669"/>
    <property type="project" value="InterPro"/>
</dbReference>
<dbReference type="AlphaFoldDB" id="A0AAJ6QVK1"/>
<dbReference type="Gene3D" id="1.10.238.10">
    <property type="entry name" value="EF-hand"/>
    <property type="match status" value="3"/>
</dbReference>
<dbReference type="InterPro" id="IPR011992">
    <property type="entry name" value="EF-hand-dom_pair"/>
</dbReference>
<proteinExistence type="predicted"/>
<dbReference type="PANTHER" id="PTHR10827">
    <property type="entry name" value="RETICULOCALBIN"/>
    <property type="match status" value="1"/>
</dbReference>
<dbReference type="KEGG" id="goe:100899002"/>
<dbReference type="InterPro" id="IPR018247">
    <property type="entry name" value="EF_Hand_1_Ca_BS"/>
</dbReference>
<dbReference type="GO" id="GO:0005788">
    <property type="term" value="C:endoplasmic reticulum lumen"/>
    <property type="evidence" value="ECO:0007669"/>
    <property type="project" value="UniProtKB-SubCell"/>
</dbReference>
<feature type="domain" description="EF-hand" evidence="14">
    <location>
        <begin position="223"/>
        <end position="246"/>
    </location>
</feature>
<feature type="domain" description="EF-hand" evidence="14">
    <location>
        <begin position="46"/>
        <end position="81"/>
    </location>
</feature>
<keyword evidence="6" id="KW-0106">Calcium</keyword>
<sequence length="304" mass="35067">MLHATVFTFCLVSVLAQSPPPGNVDPTKQEHSHEVPQYYQQPDPKRVKEALSDLFGKLDTNKDNYLDAAEMKAWLKVVHGSMINDNIDRQWEYFADKLKDGSLPWEEYRKVTFSDDGETASATEEEKKHLKDQLARTERRWAHADDNGDGLLTKDEFRAFLHPEEDPAKNDIVVTEAIEMMDTDGDKIIALSEYMDHLKSVAGPEKNDDGWLKEQQAHFTTYLDKNKDGSLDRDEMKEWVIPNFDREEGEAWRFISFADQDRDTKLTRTDILQNPDQFLGLLPGEFWAENAAPHDGRDLKHNEL</sequence>
<organism evidence="15 16">
    <name type="scientific">Galendromus occidentalis</name>
    <name type="common">western predatory mite</name>
    <dbReference type="NCBI Taxonomy" id="34638"/>
    <lineage>
        <taxon>Eukaryota</taxon>
        <taxon>Metazoa</taxon>
        <taxon>Ecdysozoa</taxon>
        <taxon>Arthropoda</taxon>
        <taxon>Chelicerata</taxon>
        <taxon>Arachnida</taxon>
        <taxon>Acari</taxon>
        <taxon>Parasitiformes</taxon>
        <taxon>Mesostigmata</taxon>
        <taxon>Gamasina</taxon>
        <taxon>Phytoseioidea</taxon>
        <taxon>Phytoseiidae</taxon>
        <taxon>Typhlodrominae</taxon>
        <taxon>Galendromus</taxon>
    </lineage>
</organism>
<dbReference type="PANTHER" id="PTHR10827:SF52">
    <property type="entry name" value="IP16409P"/>
    <property type="match status" value="1"/>
</dbReference>
<dbReference type="PROSITE" id="PS00018">
    <property type="entry name" value="EF_HAND_1"/>
    <property type="match status" value="4"/>
</dbReference>
<evidence type="ECO:0000256" key="7">
    <source>
        <dbReference type="ARBA" id="ARBA00023180"/>
    </source>
</evidence>
<reference evidence="16" key="1">
    <citation type="submission" date="2025-08" db="UniProtKB">
        <authorList>
            <consortium name="RefSeq"/>
        </authorList>
    </citation>
    <scope>IDENTIFICATION</scope>
</reference>
<dbReference type="Pfam" id="PF13499">
    <property type="entry name" value="EF-hand_7"/>
    <property type="match status" value="1"/>
</dbReference>
<feature type="signal peptide" evidence="13">
    <location>
        <begin position="1"/>
        <end position="16"/>
    </location>
</feature>
<name>A0AAJ6QVK1_9ACAR</name>
<keyword evidence="15" id="KW-1185">Reference proteome</keyword>
<evidence type="ECO:0000256" key="10">
    <source>
        <dbReference type="ARBA" id="ARBA00063143"/>
    </source>
</evidence>
<comment type="subunit">
    <text evidence="10">Interacts with PCSK6 (immature form including the propeptide); probably involved in the maturation and the secretion of PCSK6.</text>
</comment>
<keyword evidence="5" id="KW-0256">Endoplasmic reticulum</keyword>
<evidence type="ECO:0000313" key="15">
    <source>
        <dbReference type="Proteomes" id="UP000694867"/>
    </source>
</evidence>
<dbReference type="RefSeq" id="XP_003745289.1">
    <property type="nucleotide sequence ID" value="XM_003745241.1"/>
</dbReference>
<keyword evidence="7" id="KW-0325">Glycoprotein</keyword>
<evidence type="ECO:0000256" key="13">
    <source>
        <dbReference type="SAM" id="SignalP"/>
    </source>
</evidence>
<protein>
    <recommendedName>
        <fullName evidence="11">Reticulocalbin-3</fullName>
    </recommendedName>
</protein>
<dbReference type="SUPFAM" id="SSF47473">
    <property type="entry name" value="EF-hand"/>
    <property type="match status" value="2"/>
</dbReference>
<evidence type="ECO:0000256" key="9">
    <source>
        <dbReference type="ARBA" id="ARBA00056975"/>
    </source>
</evidence>
<dbReference type="SMART" id="SM00054">
    <property type="entry name" value="EFh"/>
    <property type="match status" value="3"/>
</dbReference>
<keyword evidence="8" id="KW-0143">Chaperone</keyword>
<accession>A0AAJ6QVK1</accession>
<dbReference type="PROSITE" id="PS50222">
    <property type="entry name" value="EF_HAND_2"/>
    <property type="match status" value="4"/>
</dbReference>
<evidence type="ECO:0000256" key="11">
    <source>
        <dbReference type="ARBA" id="ARBA00072696"/>
    </source>
</evidence>
<comment type="subcellular location">
    <subcellularLocation>
        <location evidence="1">Endoplasmic reticulum lumen</location>
    </subcellularLocation>
</comment>
<evidence type="ECO:0000256" key="1">
    <source>
        <dbReference type="ARBA" id="ARBA00004319"/>
    </source>
</evidence>
<evidence type="ECO:0000256" key="3">
    <source>
        <dbReference type="ARBA" id="ARBA00022729"/>
    </source>
</evidence>
<feature type="domain" description="EF-hand" evidence="14">
    <location>
        <begin position="169"/>
        <end position="204"/>
    </location>
</feature>
<evidence type="ECO:0000256" key="4">
    <source>
        <dbReference type="ARBA" id="ARBA00022737"/>
    </source>
</evidence>
<keyword evidence="2" id="KW-0479">Metal-binding</keyword>
<keyword evidence="3 13" id="KW-0732">Signal</keyword>
<evidence type="ECO:0000259" key="14">
    <source>
        <dbReference type="PROSITE" id="PS50222"/>
    </source>
</evidence>
<feature type="domain" description="EF-hand" evidence="14">
    <location>
        <begin position="132"/>
        <end position="167"/>
    </location>
</feature>
<keyword evidence="4" id="KW-0677">Repeat</keyword>
<dbReference type="GO" id="GO:0015031">
    <property type="term" value="P:protein transport"/>
    <property type="evidence" value="ECO:0007669"/>
    <property type="project" value="UniProtKB-ARBA"/>
</dbReference>
<feature type="region of interest" description="Disordered" evidence="12">
    <location>
        <begin position="21"/>
        <end position="41"/>
    </location>
</feature>
<feature type="chain" id="PRO_5042496632" description="Reticulocalbin-3" evidence="13">
    <location>
        <begin position="17"/>
        <end position="304"/>
    </location>
</feature>
<evidence type="ECO:0000256" key="12">
    <source>
        <dbReference type="SAM" id="MobiDB-lite"/>
    </source>
</evidence>
<evidence type="ECO:0000256" key="6">
    <source>
        <dbReference type="ARBA" id="ARBA00022837"/>
    </source>
</evidence>
<evidence type="ECO:0000313" key="16">
    <source>
        <dbReference type="RefSeq" id="XP_003745289.1"/>
    </source>
</evidence>
<dbReference type="Proteomes" id="UP000694867">
    <property type="component" value="Unplaced"/>
</dbReference>
<dbReference type="FunFam" id="1.10.238.10:FF:000104">
    <property type="entry name" value="calumenin isoform X1"/>
    <property type="match status" value="1"/>
</dbReference>
<dbReference type="GeneID" id="100899002"/>
<dbReference type="Pfam" id="PF13202">
    <property type="entry name" value="EF-hand_5"/>
    <property type="match status" value="2"/>
</dbReference>